<dbReference type="EMBL" id="JANQBD010000007">
    <property type="protein sequence ID" value="MCR8631911.1"/>
    <property type="molecule type" value="Genomic_DNA"/>
</dbReference>
<dbReference type="InterPro" id="IPR029033">
    <property type="entry name" value="His_PPase_superfam"/>
</dbReference>
<organism evidence="1 2">
    <name type="scientific">Paenibacillus radicis</name>
    <name type="common">ex Xue et al. 2023</name>
    <dbReference type="NCBI Taxonomy" id="2972489"/>
    <lineage>
        <taxon>Bacteria</taxon>
        <taxon>Bacillati</taxon>
        <taxon>Bacillota</taxon>
        <taxon>Bacilli</taxon>
        <taxon>Bacillales</taxon>
        <taxon>Paenibacillaceae</taxon>
        <taxon>Paenibacillus</taxon>
    </lineage>
</organism>
<accession>A0ABT1YFF6</accession>
<sequence length="181" mass="19951">MQTIYLIRHCKATGQAAEAELTEEGWLQAQKLASFLHNYSIEYAISSPYVRAQQTLIPYAELAGLTIHTDARLSERILSGEQLENWMSCLELTFEDALLSYPGGESSCAAADRAIASLTELLALGHSAYAVATHGNLLSLILKRYDDSIGFADWKGLTNPDVYRLSFSEGSLQAMSRIWNG</sequence>
<name>A0ABT1YFF6_9BACL</name>
<proteinExistence type="predicted"/>
<evidence type="ECO:0000313" key="2">
    <source>
        <dbReference type="Proteomes" id="UP001300012"/>
    </source>
</evidence>
<dbReference type="CDD" id="cd07067">
    <property type="entry name" value="HP_PGM_like"/>
    <property type="match status" value="1"/>
</dbReference>
<dbReference type="InterPro" id="IPR013078">
    <property type="entry name" value="His_Pase_superF_clade-1"/>
</dbReference>
<protein>
    <submittedName>
        <fullName evidence="1">Histidine phosphatase family protein</fullName>
    </submittedName>
</protein>
<dbReference type="SUPFAM" id="SSF53254">
    <property type="entry name" value="Phosphoglycerate mutase-like"/>
    <property type="match status" value="1"/>
</dbReference>
<dbReference type="PANTHER" id="PTHR48100">
    <property type="entry name" value="BROAD-SPECIFICITY PHOSPHATASE YOR283W-RELATED"/>
    <property type="match status" value="1"/>
</dbReference>
<dbReference type="Gene3D" id="3.40.50.1240">
    <property type="entry name" value="Phosphoglycerate mutase-like"/>
    <property type="match status" value="1"/>
</dbReference>
<dbReference type="InterPro" id="IPR050275">
    <property type="entry name" value="PGM_Phosphatase"/>
</dbReference>
<dbReference type="Pfam" id="PF00300">
    <property type="entry name" value="His_Phos_1"/>
    <property type="match status" value="1"/>
</dbReference>
<dbReference type="SMART" id="SM00855">
    <property type="entry name" value="PGAM"/>
    <property type="match status" value="1"/>
</dbReference>
<evidence type="ECO:0000313" key="1">
    <source>
        <dbReference type="EMBL" id="MCR8631911.1"/>
    </source>
</evidence>
<dbReference type="PANTHER" id="PTHR48100:SF1">
    <property type="entry name" value="HISTIDINE PHOSPHATASE FAMILY PROTEIN-RELATED"/>
    <property type="match status" value="1"/>
</dbReference>
<comment type="caution">
    <text evidence="1">The sequence shown here is derived from an EMBL/GenBank/DDBJ whole genome shotgun (WGS) entry which is preliminary data.</text>
</comment>
<gene>
    <name evidence="1" type="ORF">NV381_11900</name>
</gene>
<dbReference type="RefSeq" id="WP_258213499.1">
    <property type="nucleotide sequence ID" value="NZ_JANQBD010000007.1"/>
</dbReference>
<dbReference type="Proteomes" id="UP001300012">
    <property type="component" value="Unassembled WGS sequence"/>
</dbReference>
<reference evidence="1 2" key="1">
    <citation type="submission" date="2022-08" db="EMBL/GenBank/DDBJ databases">
        <title>Paenibacillus endoradicis sp. nov., Paenibacillus radicibacter sp. nov and Paenibacillus pararadicis sp. nov., three cold-adapted plant growth-promoting bacteria isolated from root of Larix gmelinii in Great Khingan.</title>
        <authorList>
            <person name="Xue H."/>
        </authorList>
    </citation>
    <scope>NUCLEOTIDE SEQUENCE [LARGE SCALE GENOMIC DNA]</scope>
    <source>
        <strain evidence="1 2">N5-1-1-5</strain>
    </source>
</reference>
<keyword evidence="2" id="KW-1185">Reference proteome</keyword>